<dbReference type="SUPFAM" id="SSF49764">
    <property type="entry name" value="HSP20-like chaperones"/>
    <property type="match status" value="1"/>
</dbReference>
<dbReference type="InterPro" id="IPR031107">
    <property type="entry name" value="Small_HSP"/>
</dbReference>
<protein>
    <submittedName>
        <fullName evidence="5">Heat-shock protein Hsp20</fullName>
    </submittedName>
</protein>
<dbReference type="InterPro" id="IPR002068">
    <property type="entry name" value="A-crystallin/Hsp20_dom"/>
</dbReference>
<dbReference type="InterPro" id="IPR008978">
    <property type="entry name" value="HSP20-like_chaperone"/>
</dbReference>
<accession>A0A6S4GSD8</accession>
<keyword evidence="6" id="KW-1185">Reference proteome</keyword>
<dbReference type="Pfam" id="PF00011">
    <property type="entry name" value="HSP20"/>
    <property type="match status" value="1"/>
</dbReference>
<reference evidence="5 6" key="1">
    <citation type="journal article" date="2015" name="Proc. Natl. Acad. Sci. U.S.A.">
        <title>Cultivation of a human-associated TM7 phylotype reveals a reduced genome and epibiotic parasitic lifestyle.</title>
        <authorList>
            <person name="He X."/>
            <person name="McLean J.S."/>
            <person name="Edlund A."/>
            <person name="Yooseph S."/>
            <person name="Hall A.P."/>
            <person name="Liu S.Y."/>
            <person name="Dorrestein P.C."/>
            <person name="Esquenazi E."/>
            <person name="Hunter R.C."/>
            <person name="Cheng G."/>
            <person name="Nelson K.E."/>
            <person name="Lux R."/>
            <person name="Shi W."/>
        </authorList>
    </citation>
    <scope>NUCLEOTIDE SEQUENCE [LARGE SCALE GENOMIC DNA]</scope>
    <source>
        <strain evidence="5 6">TM7x</strain>
    </source>
</reference>
<dbReference type="PROSITE" id="PS01031">
    <property type="entry name" value="SHSP"/>
    <property type="match status" value="1"/>
</dbReference>
<evidence type="ECO:0000256" key="1">
    <source>
        <dbReference type="PROSITE-ProRule" id="PRU00285"/>
    </source>
</evidence>
<organism evidence="5 6">
    <name type="scientific">Candidatus Nanosynbacter lyticus</name>
    <dbReference type="NCBI Taxonomy" id="2093824"/>
    <lineage>
        <taxon>Bacteria</taxon>
        <taxon>Candidatus Saccharimonadota</taxon>
        <taxon>Candidatus Saccharimonadia</taxon>
        <taxon>Candidatus Nanosynbacterales</taxon>
        <taxon>Candidatus Nanosynbacteraceae</taxon>
        <taxon>Candidatus Nanosynbacter</taxon>
    </lineage>
</organism>
<evidence type="ECO:0000256" key="3">
    <source>
        <dbReference type="SAM" id="MobiDB-lite"/>
    </source>
</evidence>
<dbReference type="Proteomes" id="UP000030902">
    <property type="component" value="Chromosome"/>
</dbReference>
<name>A0A6S4GSD8_9BACT</name>
<sequence>MEEIMARKQDDNILLTEDELAAAFIDDTDQLLPNLNDDSNSSPAPAAPAEDNWEDEADDLMGQLAVDVFETENDLIIKARTAGVDRNDLDVSISDGILTISGTLSSGDEADVRQWHIQECYWGEFSRTLALPTAVNEEGVKAELKDGVLTITFEKIKQEKAKKIQVL</sequence>
<dbReference type="CDD" id="cd06464">
    <property type="entry name" value="ACD_sHsps-like"/>
    <property type="match status" value="1"/>
</dbReference>
<evidence type="ECO:0000256" key="2">
    <source>
        <dbReference type="RuleBase" id="RU003616"/>
    </source>
</evidence>
<proteinExistence type="inferred from homology"/>
<feature type="region of interest" description="Disordered" evidence="3">
    <location>
        <begin position="31"/>
        <end position="51"/>
    </location>
</feature>
<dbReference type="PANTHER" id="PTHR11527">
    <property type="entry name" value="HEAT-SHOCK PROTEIN 20 FAMILY MEMBER"/>
    <property type="match status" value="1"/>
</dbReference>
<comment type="similarity">
    <text evidence="1 2">Belongs to the small heat shock protein (HSP20) family.</text>
</comment>
<dbReference type="Gene3D" id="2.60.40.790">
    <property type="match status" value="1"/>
</dbReference>
<evidence type="ECO:0000313" key="6">
    <source>
        <dbReference type="Proteomes" id="UP000030902"/>
    </source>
</evidence>
<evidence type="ECO:0000313" key="5">
    <source>
        <dbReference type="EMBL" id="AJA06271.1"/>
    </source>
</evidence>
<dbReference type="AlphaFoldDB" id="A0A6S4GSD8"/>
<gene>
    <name evidence="5" type="ORF">TM7x_00105</name>
</gene>
<evidence type="ECO:0000259" key="4">
    <source>
        <dbReference type="PROSITE" id="PS01031"/>
    </source>
</evidence>
<feature type="domain" description="SHSP" evidence="4">
    <location>
        <begin position="55"/>
        <end position="167"/>
    </location>
</feature>
<feature type="compositionally biased region" description="Low complexity" evidence="3">
    <location>
        <begin position="36"/>
        <end position="50"/>
    </location>
</feature>
<dbReference type="KEGG" id="sox:TM7x_00105"/>
<dbReference type="EMBL" id="CP007496">
    <property type="protein sequence ID" value="AJA06271.1"/>
    <property type="molecule type" value="Genomic_DNA"/>
</dbReference>